<dbReference type="OrthoDB" id="9782395at2"/>
<dbReference type="Pfam" id="PF02698">
    <property type="entry name" value="DUF218"/>
    <property type="match status" value="1"/>
</dbReference>
<sequence>MHKLLIILGAPNDHLGNLSAIAKDRLTCAHDFYNANNDFKIICTGGFGQHFNTTEKPHYDYAQAFLMHKGIPATAFLNGAASANTIEDFQMTRDAVLAQQPDILAIITSDFHIPRARVLYHKIINHPSVVFIPASSTLTEAQLAPIMEHEVQAVKRLQEK</sequence>
<evidence type="ECO:0000313" key="3">
    <source>
        <dbReference type="Proteomes" id="UP000249819"/>
    </source>
</evidence>
<feature type="domain" description="DUF218" evidence="1">
    <location>
        <begin position="5"/>
        <end position="139"/>
    </location>
</feature>
<dbReference type="InterPro" id="IPR014729">
    <property type="entry name" value="Rossmann-like_a/b/a_fold"/>
</dbReference>
<organism evidence="2 3">
    <name type="scientific">Chitinophaga dinghuensis</name>
    <dbReference type="NCBI Taxonomy" id="1539050"/>
    <lineage>
        <taxon>Bacteria</taxon>
        <taxon>Pseudomonadati</taxon>
        <taxon>Bacteroidota</taxon>
        <taxon>Chitinophagia</taxon>
        <taxon>Chitinophagales</taxon>
        <taxon>Chitinophagaceae</taxon>
        <taxon>Chitinophaga</taxon>
    </lineage>
</organism>
<dbReference type="CDD" id="cd06259">
    <property type="entry name" value="YdcF-like"/>
    <property type="match status" value="1"/>
</dbReference>
<dbReference type="Gene3D" id="3.40.50.620">
    <property type="entry name" value="HUPs"/>
    <property type="match status" value="1"/>
</dbReference>
<evidence type="ECO:0000259" key="1">
    <source>
        <dbReference type="Pfam" id="PF02698"/>
    </source>
</evidence>
<comment type="caution">
    <text evidence="2">The sequence shown here is derived from an EMBL/GenBank/DDBJ whole genome shotgun (WGS) entry which is preliminary data.</text>
</comment>
<evidence type="ECO:0000313" key="2">
    <source>
        <dbReference type="EMBL" id="RAJ77583.1"/>
    </source>
</evidence>
<proteinExistence type="predicted"/>
<accession>A0A327VRB3</accession>
<dbReference type="Proteomes" id="UP000249819">
    <property type="component" value="Unassembled WGS sequence"/>
</dbReference>
<dbReference type="AlphaFoldDB" id="A0A327VRB3"/>
<dbReference type="InterPro" id="IPR003848">
    <property type="entry name" value="DUF218"/>
</dbReference>
<keyword evidence="3" id="KW-1185">Reference proteome</keyword>
<protein>
    <submittedName>
        <fullName evidence="2">DUF218 domain-containing protein</fullName>
    </submittedName>
</protein>
<dbReference type="EMBL" id="QLMA01000007">
    <property type="protein sequence ID" value="RAJ77583.1"/>
    <property type="molecule type" value="Genomic_DNA"/>
</dbReference>
<gene>
    <name evidence="2" type="ORF">CLV59_107350</name>
</gene>
<reference evidence="2 3" key="1">
    <citation type="submission" date="2018-06" db="EMBL/GenBank/DDBJ databases">
        <title>Genomic Encyclopedia of Archaeal and Bacterial Type Strains, Phase II (KMG-II): from individual species to whole genera.</title>
        <authorList>
            <person name="Goeker M."/>
        </authorList>
    </citation>
    <scope>NUCLEOTIDE SEQUENCE [LARGE SCALE GENOMIC DNA]</scope>
    <source>
        <strain evidence="2 3">DSM 29821</strain>
    </source>
</reference>
<name>A0A327VRB3_9BACT</name>
<dbReference type="RefSeq" id="WP_111594158.1">
    <property type="nucleotide sequence ID" value="NZ_QLMA01000007.1"/>
</dbReference>